<keyword evidence="6" id="KW-1278">Translocase</keyword>
<evidence type="ECO:0000256" key="2">
    <source>
        <dbReference type="ARBA" id="ARBA00022692"/>
    </source>
</evidence>
<evidence type="ECO:0000256" key="8">
    <source>
        <dbReference type="ARBA" id="ARBA00023053"/>
    </source>
</evidence>
<keyword evidence="7" id="KW-1133">Transmembrane helix</keyword>
<dbReference type="SUPFAM" id="SSF81660">
    <property type="entry name" value="Metal cation-transporting ATPase, ATP-binding domain N"/>
    <property type="match status" value="1"/>
</dbReference>
<dbReference type="InterPro" id="IPR023299">
    <property type="entry name" value="ATPase_P-typ_cyto_dom_N"/>
</dbReference>
<dbReference type="EMBL" id="ASPP01001116">
    <property type="protein sequence ID" value="ETO35980.1"/>
    <property type="molecule type" value="Genomic_DNA"/>
</dbReference>
<dbReference type="FunFam" id="3.40.50.1000:FF:000001">
    <property type="entry name" value="Phospholipid-transporting ATPase IC"/>
    <property type="match status" value="1"/>
</dbReference>
<dbReference type="Gene3D" id="3.40.1110.10">
    <property type="entry name" value="Calcium-transporting ATPase, cytoplasmic domain N"/>
    <property type="match status" value="1"/>
</dbReference>
<evidence type="ECO:0000256" key="5">
    <source>
        <dbReference type="ARBA" id="ARBA00022842"/>
    </source>
</evidence>
<gene>
    <name evidence="14" type="ORF">RFI_01083</name>
</gene>
<dbReference type="EC" id="7.2.2.3" evidence="11"/>
<dbReference type="AlphaFoldDB" id="X6PBV0"/>
<keyword evidence="10" id="KW-0406">Ion transport</keyword>
<keyword evidence="8" id="KW-0915">Sodium</keyword>
<evidence type="ECO:0000256" key="7">
    <source>
        <dbReference type="ARBA" id="ARBA00022989"/>
    </source>
</evidence>
<evidence type="ECO:0000256" key="9">
    <source>
        <dbReference type="ARBA" id="ARBA00023136"/>
    </source>
</evidence>
<name>X6PBV0_RETFI</name>
<keyword evidence="4" id="KW-0067">ATP-binding</keyword>
<evidence type="ECO:0000256" key="6">
    <source>
        <dbReference type="ARBA" id="ARBA00022967"/>
    </source>
</evidence>
<dbReference type="GO" id="GO:0008554">
    <property type="term" value="F:P-type sodium transporter activity"/>
    <property type="evidence" value="ECO:0007669"/>
    <property type="project" value="UniProtKB-EC"/>
</dbReference>
<proteinExistence type="predicted"/>
<dbReference type="OrthoDB" id="116380at2759"/>
<organism evidence="14 15">
    <name type="scientific">Reticulomyxa filosa</name>
    <dbReference type="NCBI Taxonomy" id="46433"/>
    <lineage>
        <taxon>Eukaryota</taxon>
        <taxon>Sar</taxon>
        <taxon>Rhizaria</taxon>
        <taxon>Retaria</taxon>
        <taxon>Foraminifera</taxon>
        <taxon>Monothalamids</taxon>
        <taxon>Reticulomyxidae</taxon>
        <taxon>Reticulomyxa</taxon>
    </lineage>
</organism>
<keyword evidence="10" id="KW-0813">Transport</keyword>
<keyword evidence="9" id="KW-0472">Membrane</keyword>
<dbReference type="GO" id="GO:0005524">
    <property type="term" value="F:ATP binding"/>
    <property type="evidence" value="ECO:0007669"/>
    <property type="project" value="UniProtKB-KW"/>
</dbReference>
<dbReference type="PRINTS" id="PR00121">
    <property type="entry name" value="NAKATPASE"/>
</dbReference>
<keyword evidence="5" id="KW-0460">Magnesium</keyword>
<reference evidence="14 15" key="1">
    <citation type="journal article" date="2013" name="Curr. Biol.">
        <title>The Genome of the Foraminiferan Reticulomyxa filosa.</title>
        <authorList>
            <person name="Glockner G."/>
            <person name="Hulsmann N."/>
            <person name="Schleicher M."/>
            <person name="Noegel A.A."/>
            <person name="Eichinger L."/>
            <person name="Gallinger C."/>
            <person name="Pawlowski J."/>
            <person name="Sierra R."/>
            <person name="Euteneuer U."/>
            <person name="Pillet L."/>
            <person name="Moustafa A."/>
            <person name="Platzer M."/>
            <person name="Groth M."/>
            <person name="Szafranski K."/>
            <person name="Schliwa M."/>
        </authorList>
    </citation>
    <scope>NUCLEOTIDE SEQUENCE [LARGE SCALE GENOMIC DNA]</scope>
</reference>
<evidence type="ECO:0000256" key="4">
    <source>
        <dbReference type="ARBA" id="ARBA00022840"/>
    </source>
</evidence>
<evidence type="ECO:0000256" key="12">
    <source>
        <dbReference type="ARBA" id="ARBA00049499"/>
    </source>
</evidence>
<comment type="caution">
    <text evidence="14">The sequence shown here is derived from an EMBL/GenBank/DDBJ whole genome shotgun (WGS) entry which is preliminary data.</text>
</comment>
<dbReference type="PANTHER" id="PTHR24093:SF369">
    <property type="entry name" value="CALCIUM-TRANSPORTING ATPASE"/>
    <property type="match status" value="1"/>
</dbReference>
<dbReference type="Pfam" id="PF13246">
    <property type="entry name" value="Cation_ATPase"/>
    <property type="match status" value="1"/>
</dbReference>
<evidence type="ECO:0000256" key="13">
    <source>
        <dbReference type="ARBA" id="ARBA00067200"/>
    </source>
</evidence>
<dbReference type="GO" id="GO:0012505">
    <property type="term" value="C:endomembrane system"/>
    <property type="evidence" value="ECO:0007669"/>
    <property type="project" value="UniProtKB-SubCell"/>
</dbReference>
<dbReference type="Proteomes" id="UP000023152">
    <property type="component" value="Unassembled WGS sequence"/>
</dbReference>
<dbReference type="PANTHER" id="PTHR24093">
    <property type="entry name" value="CATION TRANSPORTING ATPASE"/>
    <property type="match status" value="1"/>
</dbReference>
<evidence type="ECO:0000256" key="3">
    <source>
        <dbReference type="ARBA" id="ARBA00022741"/>
    </source>
</evidence>
<keyword evidence="3" id="KW-0547">Nucleotide-binding</keyword>
<keyword evidence="10" id="KW-0739">Sodium transport</keyword>
<evidence type="ECO:0000256" key="11">
    <source>
        <dbReference type="ARBA" id="ARBA00035029"/>
    </source>
</evidence>
<evidence type="ECO:0000256" key="1">
    <source>
        <dbReference type="ARBA" id="ARBA00004127"/>
    </source>
</evidence>
<feature type="non-terminal residue" evidence="14">
    <location>
        <position position="165"/>
    </location>
</feature>
<comment type="subcellular location">
    <subcellularLocation>
        <location evidence="1">Endomembrane system</location>
        <topology evidence="1">Multi-pass membrane protein</topology>
    </subcellularLocation>
</comment>
<comment type="catalytic activity">
    <reaction evidence="12">
        <text>Na(+)(in) + ATP + H2O = Na(+)(out) + ADP + phosphate + H(+)</text>
        <dbReference type="Rhea" id="RHEA:14633"/>
        <dbReference type="ChEBI" id="CHEBI:15377"/>
        <dbReference type="ChEBI" id="CHEBI:15378"/>
        <dbReference type="ChEBI" id="CHEBI:29101"/>
        <dbReference type="ChEBI" id="CHEBI:30616"/>
        <dbReference type="ChEBI" id="CHEBI:43474"/>
        <dbReference type="ChEBI" id="CHEBI:456216"/>
        <dbReference type="EC" id="7.2.2.3"/>
    </reaction>
    <physiologicalReaction direction="left-to-right" evidence="12">
        <dbReference type="Rhea" id="RHEA:14634"/>
    </physiologicalReaction>
</comment>
<dbReference type="Gene3D" id="1.20.1110.10">
    <property type="entry name" value="Calcium-transporting ATPase, transmembrane domain"/>
    <property type="match status" value="1"/>
</dbReference>
<sequence>MVYDKNFVRHIDACETMGNATTICSDKTGTLTQNSMKVTRVFIGGTKYFSETPSKESLGAPLFDLVTRAIICNSKAFYDEKEEEEKENTKLVGGNQTECALLQWALDLGAKNYKEIRTEFPVTKFFPFDSAIKSSSVLVKGKEPDQYFVFTKGAAEQVIDCCSHY</sequence>
<keyword evidence="2" id="KW-0812">Transmembrane</keyword>
<dbReference type="PROSITE" id="PS00154">
    <property type="entry name" value="ATPASE_E1_E2"/>
    <property type="match status" value="1"/>
</dbReference>
<dbReference type="GO" id="GO:0005388">
    <property type="term" value="F:P-type calcium transporter activity"/>
    <property type="evidence" value="ECO:0007669"/>
    <property type="project" value="TreeGrafter"/>
</dbReference>
<dbReference type="GO" id="GO:0005886">
    <property type="term" value="C:plasma membrane"/>
    <property type="evidence" value="ECO:0007669"/>
    <property type="project" value="TreeGrafter"/>
</dbReference>
<dbReference type="InterPro" id="IPR018303">
    <property type="entry name" value="ATPase_P-typ_P_site"/>
</dbReference>
<evidence type="ECO:0000313" key="15">
    <source>
        <dbReference type="Proteomes" id="UP000023152"/>
    </source>
</evidence>
<accession>X6PBV0</accession>
<protein>
    <recommendedName>
        <fullName evidence="13">P-type sodium-transporting ATPase4</fullName>
        <ecNumber evidence="11">7.2.2.3</ecNumber>
    </recommendedName>
</protein>
<evidence type="ECO:0000256" key="10">
    <source>
        <dbReference type="ARBA" id="ARBA00023201"/>
    </source>
</evidence>
<keyword evidence="15" id="KW-1185">Reference proteome</keyword>
<evidence type="ECO:0000313" key="14">
    <source>
        <dbReference type="EMBL" id="ETO35980.1"/>
    </source>
</evidence>